<keyword evidence="2" id="KW-1185">Reference proteome</keyword>
<protein>
    <submittedName>
        <fullName evidence="1">Uncharacterized protein</fullName>
    </submittedName>
</protein>
<organism evidence="1 2">
    <name type="scientific">Halothiobacillus diazotrophicus</name>
    <dbReference type="NCBI Taxonomy" id="1860122"/>
    <lineage>
        <taxon>Bacteria</taxon>
        <taxon>Pseudomonadati</taxon>
        <taxon>Pseudomonadota</taxon>
        <taxon>Gammaproteobacteria</taxon>
        <taxon>Chromatiales</taxon>
        <taxon>Halothiobacillaceae</taxon>
        <taxon>Halothiobacillus</taxon>
    </lineage>
</organism>
<dbReference type="Proteomes" id="UP000078596">
    <property type="component" value="Chromosome"/>
</dbReference>
<sequence length="102" mass="10592">MQLDHGQSQLVADGSTQRIDMPGAPWTACLFPAAGATATVQISATPLHIGGVPVPEGNMRWVDLQTSIAEPTSVTFPGPVMAVRVLATGGDVTLDFIDSETC</sequence>
<dbReference type="RefSeq" id="WP_066097675.1">
    <property type="nucleotide sequence ID" value="NZ_CP016027.1"/>
</dbReference>
<gene>
    <name evidence="1" type="ORF">A9404_00485</name>
</gene>
<accession>A0A191ZDW6</accession>
<dbReference type="AlphaFoldDB" id="A0A191ZDW6"/>
<dbReference type="EMBL" id="CP016027">
    <property type="protein sequence ID" value="ANJ66057.1"/>
    <property type="molecule type" value="Genomic_DNA"/>
</dbReference>
<reference evidence="1 2" key="1">
    <citation type="submission" date="2016-06" db="EMBL/GenBank/DDBJ databases">
        <title>Insight into the functional genes involving in sulfur oxidation in Pearl River water.</title>
        <authorList>
            <person name="Luo J."/>
            <person name="Tan X."/>
            <person name="Lin W."/>
        </authorList>
    </citation>
    <scope>NUCLEOTIDE SEQUENCE [LARGE SCALE GENOMIC DNA]</scope>
    <source>
        <strain evidence="1 2">LS2</strain>
    </source>
</reference>
<name>A0A191ZDW6_9GAMM</name>
<proteinExistence type="predicted"/>
<evidence type="ECO:0000313" key="2">
    <source>
        <dbReference type="Proteomes" id="UP000078596"/>
    </source>
</evidence>
<dbReference type="STRING" id="1860122.A9404_00485"/>
<evidence type="ECO:0000313" key="1">
    <source>
        <dbReference type="EMBL" id="ANJ66057.1"/>
    </source>
</evidence>
<dbReference type="KEGG" id="haz:A9404_00485"/>